<organism evidence="8 9">
    <name type="scientific">Helicocarpus griseus UAMH5409</name>
    <dbReference type="NCBI Taxonomy" id="1447875"/>
    <lineage>
        <taxon>Eukaryota</taxon>
        <taxon>Fungi</taxon>
        <taxon>Dikarya</taxon>
        <taxon>Ascomycota</taxon>
        <taxon>Pezizomycotina</taxon>
        <taxon>Eurotiomycetes</taxon>
        <taxon>Eurotiomycetidae</taxon>
        <taxon>Onygenales</taxon>
        <taxon>Ajellomycetaceae</taxon>
        <taxon>Helicocarpus</taxon>
    </lineage>
</organism>
<keyword evidence="9" id="KW-1185">Reference proteome</keyword>
<evidence type="ECO:0000256" key="6">
    <source>
        <dbReference type="ARBA" id="ARBA00023242"/>
    </source>
</evidence>
<evidence type="ECO:0000256" key="5">
    <source>
        <dbReference type="ARBA" id="ARBA00023163"/>
    </source>
</evidence>
<comment type="caution">
    <text evidence="8">The sequence shown here is derived from an EMBL/GenBank/DDBJ whole genome shotgun (WGS) entry which is preliminary data.</text>
</comment>
<dbReference type="Proteomes" id="UP000223968">
    <property type="component" value="Unassembled WGS sequence"/>
</dbReference>
<dbReference type="STRING" id="1447875.A0A2B7XXG1"/>
<dbReference type="GO" id="GO:0008270">
    <property type="term" value="F:zinc ion binding"/>
    <property type="evidence" value="ECO:0007669"/>
    <property type="project" value="InterPro"/>
</dbReference>
<evidence type="ECO:0000256" key="1">
    <source>
        <dbReference type="ARBA" id="ARBA00022723"/>
    </source>
</evidence>
<evidence type="ECO:0000256" key="3">
    <source>
        <dbReference type="ARBA" id="ARBA00023015"/>
    </source>
</evidence>
<dbReference type="Gene3D" id="4.10.240.10">
    <property type="entry name" value="Zn(2)-C6 fungal-type DNA-binding domain"/>
    <property type="match status" value="1"/>
</dbReference>
<evidence type="ECO:0000256" key="4">
    <source>
        <dbReference type="ARBA" id="ARBA00023125"/>
    </source>
</evidence>
<gene>
    <name evidence="8" type="ORF">AJ79_03728</name>
</gene>
<keyword evidence="4" id="KW-0238">DNA-binding</keyword>
<evidence type="ECO:0000259" key="7">
    <source>
        <dbReference type="PROSITE" id="PS50048"/>
    </source>
</evidence>
<evidence type="ECO:0000313" key="9">
    <source>
        <dbReference type="Proteomes" id="UP000223968"/>
    </source>
</evidence>
<dbReference type="InterPro" id="IPR036864">
    <property type="entry name" value="Zn2-C6_fun-type_DNA-bd_sf"/>
</dbReference>
<dbReference type="PROSITE" id="PS50048">
    <property type="entry name" value="ZN2_CY6_FUNGAL_2"/>
    <property type="match status" value="1"/>
</dbReference>
<sequence>MTSSRRKSCSACVKAKRRCDLRLPQCRRCSARGLRCQYESGIEAAEQRHYSSAPFAIDELFDFSSLEGLTADPHPQPNGSDQHLAAPMLDSNLNSALLLPVFAEVSPQQDVTEPVRMQEIETSDAPLLYIQELRNWLSQWVTKGGNPFIHPKLYYQTIPPEIQDAYTCCSIYSTKNDNNQNIVFRIVEERVASLLNSQQNRLRLSLREHLSRVQCLFIYQIIRLFDGDIRQRALAEQHAPILTTWLHEMWDALANSGLDIYHDDSSNSTPSPLSPPMSVVHSELTTNTNTTTLWANYLLTECTRRTWLAARVTAVFYDTMKGKVTNCPGVTPFIGSTAIWEAATPYRWAQAWRERGRGCLVTSDSVKKLVETVRASEIDAFGRVVIMLRVKGEVFERWMEETG</sequence>
<keyword evidence="2" id="KW-0862">Zinc</keyword>
<dbReference type="OrthoDB" id="4216928at2759"/>
<dbReference type="PANTHER" id="PTHR47660">
    <property type="entry name" value="TRANSCRIPTION FACTOR WITH C2H2 AND ZN(2)-CYS(6) DNA BINDING DOMAIN (EUROFUNG)-RELATED-RELATED"/>
    <property type="match status" value="1"/>
</dbReference>
<dbReference type="CDD" id="cd00067">
    <property type="entry name" value="GAL4"/>
    <property type="match status" value="1"/>
</dbReference>
<dbReference type="PANTHER" id="PTHR47660:SF3">
    <property type="entry name" value="FINGER DOMAIN PROTEIN, PUTATIVE (AFU_ORTHOLOGUE AFUA_4G03310)-RELATED"/>
    <property type="match status" value="1"/>
</dbReference>
<dbReference type="InterPro" id="IPR001138">
    <property type="entry name" value="Zn2Cys6_DnaBD"/>
</dbReference>
<reference evidence="8 9" key="1">
    <citation type="submission" date="2017-10" db="EMBL/GenBank/DDBJ databases">
        <title>Comparative genomics in systemic dimorphic fungi from Ajellomycetaceae.</title>
        <authorList>
            <person name="Munoz J.F."/>
            <person name="Mcewen J.G."/>
            <person name="Clay O.K."/>
            <person name="Cuomo C.A."/>
        </authorList>
    </citation>
    <scope>NUCLEOTIDE SEQUENCE [LARGE SCALE GENOMIC DNA]</scope>
    <source>
        <strain evidence="8 9">UAMH5409</strain>
    </source>
</reference>
<keyword evidence="5" id="KW-0804">Transcription</keyword>
<evidence type="ECO:0000256" key="2">
    <source>
        <dbReference type="ARBA" id="ARBA00022833"/>
    </source>
</evidence>
<dbReference type="SMART" id="SM00066">
    <property type="entry name" value="GAL4"/>
    <property type="match status" value="1"/>
</dbReference>
<keyword evidence="1" id="KW-0479">Metal-binding</keyword>
<dbReference type="EMBL" id="PDNB01000047">
    <property type="protein sequence ID" value="PGH13312.1"/>
    <property type="molecule type" value="Genomic_DNA"/>
</dbReference>
<dbReference type="Pfam" id="PF00172">
    <property type="entry name" value="Zn_clus"/>
    <property type="match status" value="1"/>
</dbReference>
<dbReference type="GO" id="GO:0000981">
    <property type="term" value="F:DNA-binding transcription factor activity, RNA polymerase II-specific"/>
    <property type="evidence" value="ECO:0007669"/>
    <property type="project" value="InterPro"/>
</dbReference>
<accession>A0A2B7XXG1</accession>
<evidence type="ECO:0000313" key="8">
    <source>
        <dbReference type="EMBL" id="PGH13312.1"/>
    </source>
</evidence>
<protein>
    <recommendedName>
        <fullName evidence="7">Zn(2)-C6 fungal-type domain-containing protein</fullName>
    </recommendedName>
</protein>
<feature type="domain" description="Zn(2)-C6 fungal-type" evidence="7">
    <location>
        <begin position="8"/>
        <end position="38"/>
    </location>
</feature>
<dbReference type="GO" id="GO:0003677">
    <property type="term" value="F:DNA binding"/>
    <property type="evidence" value="ECO:0007669"/>
    <property type="project" value="UniProtKB-KW"/>
</dbReference>
<name>A0A2B7XXG1_9EURO</name>
<proteinExistence type="predicted"/>
<dbReference type="AlphaFoldDB" id="A0A2B7XXG1"/>
<dbReference type="SUPFAM" id="SSF57701">
    <property type="entry name" value="Zn2/Cys6 DNA-binding domain"/>
    <property type="match status" value="1"/>
</dbReference>
<keyword evidence="3" id="KW-0805">Transcription regulation</keyword>
<keyword evidence="6" id="KW-0539">Nucleus</keyword>